<name>A0A9X9M8L0_GULGU</name>
<dbReference type="EMBL" id="CYRY02044405">
    <property type="protein sequence ID" value="VCX39324.1"/>
    <property type="molecule type" value="Genomic_DNA"/>
</dbReference>
<proteinExistence type="predicted"/>
<dbReference type="Proteomes" id="UP000269945">
    <property type="component" value="Unassembled WGS sequence"/>
</dbReference>
<evidence type="ECO:0000313" key="2">
    <source>
        <dbReference type="Proteomes" id="UP000269945"/>
    </source>
</evidence>
<reference evidence="1 2" key="1">
    <citation type="submission" date="2018-10" db="EMBL/GenBank/DDBJ databases">
        <authorList>
            <person name="Ekblom R."/>
            <person name="Jareborg N."/>
        </authorList>
    </citation>
    <scope>NUCLEOTIDE SEQUENCE [LARGE SCALE GENOMIC DNA]</scope>
    <source>
        <tissue evidence="1">Muscle</tissue>
    </source>
</reference>
<comment type="caution">
    <text evidence="1">The sequence shown here is derived from an EMBL/GenBank/DDBJ whole genome shotgun (WGS) entry which is preliminary data.</text>
</comment>
<evidence type="ECO:0000313" key="1">
    <source>
        <dbReference type="EMBL" id="VCX39324.1"/>
    </source>
</evidence>
<keyword evidence="2" id="KW-1185">Reference proteome</keyword>
<dbReference type="AlphaFoldDB" id="A0A9X9M8L0"/>
<gene>
    <name evidence="1" type="ORF">BN2614_LOCUS3</name>
</gene>
<accession>A0A9X9M8L0</accession>
<protein>
    <submittedName>
        <fullName evidence="1">Uncharacterized protein</fullName>
    </submittedName>
</protein>
<sequence length="68" mass="7598">MGCLEVASPGTWVGCLPLSGQKLQSFLKRLSKNPPFHKSPACCLGFFMVLVWFKATPQSPQQEDLERM</sequence>
<organism evidence="1 2">
    <name type="scientific">Gulo gulo</name>
    <name type="common">Wolverine</name>
    <name type="synonym">Gluton</name>
    <dbReference type="NCBI Taxonomy" id="48420"/>
    <lineage>
        <taxon>Eukaryota</taxon>
        <taxon>Metazoa</taxon>
        <taxon>Chordata</taxon>
        <taxon>Craniata</taxon>
        <taxon>Vertebrata</taxon>
        <taxon>Euteleostomi</taxon>
        <taxon>Mammalia</taxon>
        <taxon>Eutheria</taxon>
        <taxon>Laurasiatheria</taxon>
        <taxon>Carnivora</taxon>
        <taxon>Caniformia</taxon>
        <taxon>Musteloidea</taxon>
        <taxon>Mustelidae</taxon>
        <taxon>Guloninae</taxon>
        <taxon>Gulo</taxon>
    </lineage>
</organism>